<dbReference type="EMBL" id="CP075585">
    <property type="protein sequence ID" value="QZA58150.1"/>
    <property type="molecule type" value="Genomic_DNA"/>
</dbReference>
<accession>A0ABX8YY05</accession>
<protein>
    <submittedName>
        <fullName evidence="2">Uncharacterized protein</fullName>
    </submittedName>
</protein>
<feature type="coiled-coil region" evidence="1">
    <location>
        <begin position="350"/>
        <end position="377"/>
    </location>
</feature>
<keyword evidence="1" id="KW-0175">Coiled coil</keyword>
<gene>
    <name evidence="2" type="ORF">RHAB15C_0000019</name>
</gene>
<sequence>MPSQIVFALDNKEILQQTYDFLLSHSEKSLFDLEEEKIFSHLIDHSFLQMSFSFRSLFRARQLANLLIDKQGELDQKILQRTIDFLENKGFICYPNGYSDSVITEHQIAILKQCTSQKIIKLLYRFSSPVGHKVAENLLCDSLGISVSKLDTSDIRRGVLCASLTPLCQNIGSCFATAPGILVQKEQLALFLVDLYQLLSTGQLKRTYHGNEYIAILSTTYTSIYCKQSLHERALLSPGILQALKVCGLIDQKLSLEKQIQQVQNICLPLFSSCSTVTELLQKVLEKSTNQPMQKMQVAFTGLTENALLKAWEFTLASFSEVDPQLIRWHLYTALGFSPEEPEGLGFVIHRCLQEKLEAYHQEIGNLQREIEVTADQSRAVQGVLHRADTTSRIRSFQAEYQSLSHHLQSCIDRRDQLIREANSLSSLFSMIVQYYLDQFSSYFQEVYDPQLANISDEDAPAGFRLFYKYGRTDASLWTAIETEKDFNQFLQDFFLSTESLLFVQAQEQKIITEIVAAIVLHLHQRAFSLGIQKRMKSKEPWCYISGGTMQTLVRNYFCTDKVTLEQRVVESPLELLIFLLDTLKEMPLVHLTQTLLMSSPVHAFLLLPSEPLFKQGWQDNGFTYTWVRDAFIRPGVQFYQRMLLSPQMQQYLLQQISSGKISYFPQTPKEFREQTLDAFPEMVPDDIDAFLYQQLPLTPITKCKEDLQKLLSSVLNPKIQEIIEQFSLPKTAFISAIQMKKIAKACLLLAQSSIGFSFDVHCFITHAACEIGLSPRCLIFADTNWPGFYFGFVINPGTQDLELWRFDASRSMGYPMSAWKKWLGSENKPWAVYVKPSEYLFPLHSI</sequence>
<evidence type="ECO:0000313" key="3">
    <source>
        <dbReference type="Proteomes" id="UP000822862"/>
    </source>
</evidence>
<evidence type="ECO:0000313" key="2">
    <source>
        <dbReference type="EMBL" id="QZA58150.1"/>
    </source>
</evidence>
<dbReference type="RefSeq" id="WP_194845856.1">
    <property type="nucleotide sequence ID" value="NZ_CP075585.1"/>
</dbReference>
<dbReference type="Proteomes" id="UP000822862">
    <property type="component" value="Chromosome"/>
</dbReference>
<organism evidence="2 3">
    <name type="scientific">Candidatus Rhabdochlamydia porcellionis</name>
    <dbReference type="NCBI Taxonomy" id="225148"/>
    <lineage>
        <taxon>Bacteria</taxon>
        <taxon>Pseudomonadati</taxon>
        <taxon>Chlamydiota</taxon>
        <taxon>Chlamydiia</taxon>
        <taxon>Parachlamydiales</taxon>
        <taxon>Candidatus Rhabdochlamydiaceae</taxon>
        <taxon>Candidatus Rhabdochlamydia</taxon>
    </lineage>
</organism>
<keyword evidence="3" id="KW-1185">Reference proteome</keyword>
<evidence type="ECO:0000256" key="1">
    <source>
        <dbReference type="SAM" id="Coils"/>
    </source>
</evidence>
<name>A0ABX8YY05_9BACT</name>
<reference evidence="2 3" key="1">
    <citation type="submission" date="2021-05" db="EMBL/GenBank/DDBJ databases">
        <title>Ecology and evolution of chlamydial symbionts of arthropods.</title>
        <authorList>
            <person name="Halter T."/>
            <person name="Sixt B.S."/>
            <person name="Toenshoff E.R."/>
            <person name="Koestlbacher S."/>
            <person name="Schulz F."/>
            <person name="Kostanjsek R."/>
            <person name="Collingro A."/>
            <person name="Hendrickx F."/>
            <person name="Horn M."/>
        </authorList>
    </citation>
    <scope>NUCLEOTIDE SEQUENCE [LARGE SCALE GENOMIC DNA]</scope>
    <source>
        <strain evidence="2 3">15C</strain>
    </source>
</reference>
<proteinExistence type="predicted"/>